<proteinExistence type="predicted"/>
<feature type="signal peptide" evidence="1">
    <location>
        <begin position="1"/>
        <end position="27"/>
    </location>
</feature>
<evidence type="ECO:0008006" key="4">
    <source>
        <dbReference type="Google" id="ProtNLM"/>
    </source>
</evidence>
<dbReference type="Pfam" id="PF09694">
    <property type="entry name" value="Gcw_chp"/>
    <property type="match status" value="1"/>
</dbReference>
<name>A0A6H2DPU4_9SPHN</name>
<gene>
    <name evidence="2" type="ORF">HF685_15000</name>
</gene>
<dbReference type="RefSeq" id="WP_168820709.1">
    <property type="nucleotide sequence ID" value="NZ_CP051217.1"/>
</dbReference>
<dbReference type="EMBL" id="CP051217">
    <property type="protein sequence ID" value="QJB70410.1"/>
    <property type="molecule type" value="Genomic_DNA"/>
</dbReference>
<dbReference type="AlphaFoldDB" id="A0A6H2DPU4"/>
<dbReference type="InterPro" id="IPR010239">
    <property type="entry name" value="CHP02001"/>
</dbReference>
<organism evidence="2 3">
    <name type="scientific">Parasphingorhabdus halotolerans</name>
    <dbReference type="NCBI Taxonomy" id="2725558"/>
    <lineage>
        <taxon>Bacteria</taxon>
        <taxon>Pseudomonadati</taxon>
        <taxon>Pseudomonadota</taxon>
        <taxon>Alphaproteobacteria</taxon>
        <taxon>Sphingomonadales</taxon>
        <taxon>Sphingomonadaceae</taxon>
        <taxon>Parasphingorhabdus</taxon>
    </lineage>
</organism>
<reference evidence="2 3" key="1">
    <citation type="submission" date="2020-04" db="EMBL/GenBank/DDBJ databases">
        <title>Genome sequence for Sphingorhabdus sp. strain M1.</title>
        <authorList>
            <person name="Park S.-J."/>
        </authorList>
    </citation>
    <scope>NUCLEOTIDE SEQUENCE [LARGE SCALE GENOMIC DNA]</scope>
    <source>
        <strain evidence="2 3">JK6</strain>
    </source>
</reference>
<evidence type="ECO:0000256" key="1">
    <source>
        <dbReference type="SAM" id="SignalP"/>
    </source>
</evidence>
<evidence type="ECO:0000313" key="2">
    <source>
        <dbReference type="EMBL" id="QJB70410.1"/>
    </source>
</evidence>
<protein>
    <recommendedName>
        <fullName evidence="4">Porin</fullName>
    </recommendedName>
</protein>
<sequence>MRTSYTKKTILGLGAVLLSSVAMPAFAQDAAEESSSGITVSGNAAITSDYRFRGISFSDGDIAVQGGIDIGHESGFYIGTWASSIEDSPTFGHTELDIYGGWSGEVASGITVDVGLLYYIYPNGEDGLAGPSDYFEPYASISGTLGPVEAKLGVAYAPDQAAIANDDNIYIYSDLSSGIPSTPITLNAHLGYTDGSLAISADGDTFDWSVGADWAITENLTASLLYVGMGGPKVNDFSDDTVVFTLGVSF</sequence>
<keyword evidence="1" id="KW-0732">Signal</keyword>
<evidence type="ECO:0000313" key="3">
    <source>
        <dbReference type="Proteomes" id="UP000501600"/>
    </source>
</evidence>
<dbReference type="Proteomes" id="UP000501600">
    <property type="component" value="Chromosome"/>
</dbReference>
<accession>A0A6H2DPU4</accession>
<dbReference type="KEGG" id="phao:HF685_15000"/>
<feature type="chain" id="PRO_5026112520" description="Porin" evidence="1">
    <location>
        <begin position="28"/>
        <end position="250"/>
    </location>
</feature>
<keyword evidence="3" id="KW-1185">Reference proteome</keyword>
<dbReference type="NCBIfam" id="TIGR02001">
    <property type="entry name" value="gcw_chp"/>
    <property type="match status" value="1"/>
</dbReference>